<dbReference type="PRINTS" id="PR00455">
    <property type="entry name" value="HTHTETR"/>
</dbReference>
<dbReference type="PANTHER" id="PTHR30055:SF235">
    <property type="entry name" value="TRANSCRIPTIONAL REGULATORY PROTEIN"/>
    <property type="match status" value="1"/>
</dbReference>
<dbReference type="PROSITE" id="PS50977">
    <property type="entry name" value="HTH_TETR_2"/>
    <property type="match status" value="1"/>
</dbReference>
<evidence type="ECO:0000313" key="4">
    <source>
        <dbReference type="EMBL" id="PRY69162.1"/>
    </source>
</evidence>
<dbReference type="InterPro" id="IPR050109">
    <property type="entry name" value="HTH-type_TetR-like_transc_reg"/>
</dbReference>
<organism evidence="4 5">
    <name type="scientific">Glaciihabitans tibetensis</name>
    <dbReference type="NCBI Taxonomy" id="1266600"/>
    <lineage>
        <taxon>Bacteria</taxon>
        <taxon>Bacillati</taxon>
        <taxon>Actinomycetota</taxon>
        <taxon>Actinomycetes</taxon>
        <taxon>Micrococcales</taxon>
        <taxon>Microbacteriaceae</taxon>
        <taxon>Glaciihabitans</taxon>
    </lineage>
</organism>
<dbReference type="Pfam" id="PF17920">
    <property type="entry name" value="TetR_C_16"/>
    <property type="match status" value="1"/>
</dbReference>
<dbReference type="GO" id="GO:0003700">
    <property type="term" value="F:DNA-binding transcription factor activity"/>
    <property type="evidence" value="ECO:0007669"/>
    <property type="project" value="TreeGrafter"/>
</dbReference>
<dbReference type="InterPro" id="IPR036271">
    <property type="entry name" value="Tet_transcr_reg_TetR-rel_C_sf"/>
</dbReference>
<dbReference type="PANTHER" id="PTHR30055">
    <property type="entry name" value="HTH-TYPE TRANSCRIPTIONAL REGULATOR RUTR"/>
    <property type="match status" value="1"/>
</dbReference>
<feature type="DNA-binding region" description="H-T-H motif" evidence="2">
    <location>
        <begin position="36"/>
        <end position="55"/>
    </location>
</feature>
<dbReference type="GO" id="GO:0000976">
    <property type="term" value="F:transcription cis-regulatory region binding"/>
    <property type="evidence" value="ECO:0007669"/>
    <property type="project" value="TreeGrafter"/>
</dbReference>
<gene>
    <name evidence="4" type="ORF">B0I08_103370</name>
</gene>
<dbReference type="Proteomes" id="UP000237983">
    <property type="component" value="Unassembled WGS sequence"/>
</dbReference>
<feature type="domain" description="HTH tetR-type" evidence="3">
    <location>
        <begin position="13"/>
        <end position="73"/>
    </location>
</feature>
<evidence type="ECO:0000313" key="5">
    <source>
        <dbReference type="Proteomes" id="UP000237983"/>
    </source>
</evidence>
<evidence type="ECO:0000256" key="2">
    <source>
        <dbReference type="PROSITE-ProRule" id="PRU00335"/>
    </source>
</evidence>
<dbReference type="Pfam" id="PF00440">
    <property type="entry name" value="TetR_N"/>
    <property type="match status" value="1"/>
</dbReference>
<dbReference type="OrthoDB" id="4726108at2"/>
<accession>A0A2T0VG69</accession>
<name>A0A2T0VG69_9MICO</name>
<sequence length="193" mass="20952">MSEGAKVSGDRSWAVKHAIRESATHLFSTQGFAATGVRDIAERAGVDPAIVIRHFGSKAALFLGTMILPGSWSAAVEGPQDRIGEQLARFVFDQRRVAAASGTYVALIRASDSPEVRDELRTAVHRLLVDPLRHRLEGPDQELRAQLVITQLSGLMSALWVTEETAIAGSRDAVIRLYGASMQHLITPDESPK</sequence>
<dbReference type="RefSeq" id="WP_106211479.1">
    <property type="nucleotide sequence ID" value="NZ_PVTL01000003.1"/>
</dbReference>
<dbReference type="AlphaFoldDB" id="A0A2T0VG69"/>
<reference evidence="4 5" key="1">
    <citation type="submission" date="2018-03" db="EMBL/GenBank/DDBJ databases">
        <title>Genomic Encyclopedia of Type Strains, Phase III (KMG-III): the genomes of soil and plant-associated and newly described type strains.</title>
        <authorList>
            <person name="Whitman W."/>
        </authorList>
    </citation>
    <scope>NUCLEOTIDE SEQUENCE [LARGE SCALE GENOMIC DNA]</scope>
    <source>
        <strain evidence="4 5">CGMCC 1.12484</strain>
    </source>
</reference>
<dbReference type="EMBL" id="PVTL01000003">
    <property type="protein sequence ID" value="PRY69162.1"/>
    <property type="molecule type" value="Genomic_DNA"/>
</dbReference>
<dbReference type="InterPro" id="IPR001647">
    <property type="entry name" value="HTH_TetR"/>
</dbReference>
<dbReference type="InterPro" id="IPR041678">
    <property type="entry name" value="TetR_C_16"/>
</dbReference>
<proteinExistence type="predicted"/>
<comment type="caution">
    <text evidence="4">The sequence shown here is derived from an EMBL/GenBank/DDBJ whole genome shotgun (WGS) entry which is preliminary data.</text>
</comment>
<keyword evidence="1 2" id="KW-0238">DNA-binding</keyword>
<dbReference type="SUPFAM" id="SSF46689">
    <property type="entry name" value="Homeodomain-like"/>
    <property type="match status" value="1"/>
</dbReference>
<evidence type="ECO:0000256" key="1">
    <source>
        <dbReference type="ARBA" id="ARBA00023125"/>
    </source>
</evidence>
<keyword evidence="5" id="KW-1185">Reference proteome</keyword>
<dbReference type="Gene3D" id="1.10.357.10">
    <property type="entry name" value="Tetracycline Repressor, domain 2"/>
    <property type="match status" value="1"/>
</dbReference>
<evidence type="ECO:0000259" key="3">
    <source>
        <dbReference type="PROSITE" id="PS50977"/>
    </source>
</evidence>
<dbReference type="SUPFAM" id="SSF48498">
    <property type="entry name" value="Tetracyclin repressor-like, C-terminal domain"/>
    <property type="match status" value="1"/>
</dbReference>
<protein>
    <submittedName>
        <fullName evidence="4">TetR family transcriptional regulator</fullName>
    </submittedName>
</protein>
<dbReference type="InterPro" id="IPR009057">
    <property type="entry name" value="Homeodomain-like_sf"/>
</dbReference>